<dbReference type="InterPro" id="IPR000477">
    <property type="entry name" value="RT_dom"/>
</dbReference>
<evidence type="ECO:0000313" key="5">
    <source>
        <dbReference type="WBParaSite" id="SSLN_0001702501-mRNA-1"/>
    </source>
</evidence>
<accession>A0A183TIV3</accession>
<reference evidence="5" key="1">
    <citation type="submission" date="2016-06" db="UniProtKB">
        <authorList>
            <consortium name="WormBaseParasite"/>
        </authorList>
    </citation>
    <scope>IDENTIFICATION</scope>
</reference>
<protein>
    <submittedName>
        <fullName evidence="5">Reverse transcriptase domain-containing protein</fullName>
    </submittedName>
</protein>
<name>A0A183TIV3_SCHSO</name>
<proteinExistence type="predicted"/>
<dbReference type="Proteomes" id="UP000275846">
    <property type="component" value="Unassembled WGS sequence"/>
</dbReference>
<evidence type="ECO:0000259" key="2">
    <source>
        <dbReference type="Pfam" id="PF00078"/>
    </source>
</evidence>
<gene>
    <name evidence="3" type="ORF">SSLN_LOCUS16401</name>
</gene>
<keyword evidence="4" id="KW-1185">Reference proteome</keyword>
<feature type="domain" description="Reverse transcriptase" evidence="2">
    <location>
        <begin position="94"/>
        <end position="246"/>
    </location>
</feature>
<dbReference type="PANTHER" id="PTHR47027">
    <property type="entry name" value="REVERSE TRANSCRIPTASE DOMAIN-CONTAINING PROTEIN"/>
    <property type="match status" value="1"/>
</dbReference>
<evidence type="ECO:0000256" key="1">
    <source>
        <dbReference type="SAM" id="MobiDB-lite"/>
    </source>
</evidence>
<dbReference type="PANTHER" id="PTHR47027:SF26">
    <property type="entry name" value="REVERSE TRANSCRIPTASE DOMAIN-CONTAINING PROTEIN"/>
    <property type="match status" value="1"/>
</dbReference>
<dbReference type="AlphaFoldDB" id="A0A183TIV3"/>
<feature type="compositionally biased region" description="Polar residues" evidence="1">
    <location>
        <begin position="280"/>
        <end position="292"/>
    </location>
</feature>
<dbReference type="OrthoDB" id="410104at2759"/>
<evidence type="ECO:0000313" key="4">
    <source>
        <dbReference type="Proteomes" id="UP000275846"/>
    </source>
</evidence>
<feature type="region of interest" description="Disordered" evidence="1">
    <location>
        <begin position="254"/>
        <end position="309"/>
    </location>
</feature>
<sequence>MLLWKPLAGTQLSLVAPRRWVLPSGHYPGNRHDRRAKPGGALRCCVRLQTRLLPKSPPRTATAEREAGCLDCQGQVPQDFKDATIVHLYKRKGNRQLCDNHRGISLLNIARKIFVRILLNRLNGHLEQGLLPESQCGFRRRRGTTDMIFAARQLQEKCQEMRTHLYNNFVDLTKAFDTVNRDGLWKVMQKFGCPVRFTHMVRPLHDGMMARVTDKWTISEAFAVTNGVKESCIHSPTLLSLMFPAMLMNAPGSTSPTRWTADSTTNGGCASTRVYPQPPSKNVSSLTTASQCNDRRGNAKEHGPLHCRL</sequence>
<dbReference type="CDD" id="cd01650">
    <property type="entry name" value="RT_nLTR_like"/>
    <property type="match status" value="1"/>
</dbReference>
<evidence type="ECO:0000313" key="3">
    <source>
        <dbReference type="EMBL" id="VDM02787.1"/>
    </source>
</evidence>
<reference evidence="3 4" key="2">
    <citation type="submission" date="2018-11" db="EMBL/GenBank/DDBJ databases">
        <authorList>
            <consortium name="Pathogen Informatics"/>
        </authorList>
    </citation>
    <scope>NUCLEOTIDE SEQUENCE [LARGE SCALE GENOMIC DNA]</scope>
    <source>
        <strain evidence="3 4">NST_G2</strain>
    </source>
</reference>
<dbReference type="WBParaSite" id="SSLN_0001702501-mRNA-1">
    <property type="protein sequence ID" value="SSLN_0001702501-mRNA-1"/>
    <property type="gene ID" value="SSLN_0001702501"/>
</dbReference>
<dbReference type="Pfam" id="PF00078">
    <property type="entry name" value="RVT_1"/>
    <property type="match status" value="1"/>
</dbReference>
<dbReference type="EMBL" id="UYSU01041039">
    <property type="protein sequence ID" value="VDM02787.1"/>
    <property type="molecule type" value="Genomic_DNA"/>
</dbReference>
<organism evidence="5">
    <name type="scientific">Schistocephalus solidus</name>
    <name type="common">Tapeworm</name>
    <dbReference type="NCBI Taxonomy" id="70667"/>
    <lineage>
        <taxon>Eukaryota</taxon>
        <taxon>Metazoa</taxon>
        <taxon>Spiralia</taxon>
        <taxon>Lophotrochozoa</taxon>
        <taxon>Platyhelminthes</taxon>
        <taxon>Cestoda</taxon>
        <taxon>Eucestoda</taxon>
        <taxon>Diphyllobothriidea</taxon>
        <taxon>Diphyllobothriidae</taxon>
        <taxon>Schistocephalus</taxon>
    </lineage>
</organism>
<feature type="compositionally biased region" description="Basic and acidic residues" evidence="1">
    <location>
        <begin position="293"/>
        <end position="309"/>
    </location>
</feature>
<feature type="compositionally biased region" description="Polar residues" evidence="1">
    <location>
        <begin position="254"/>
        <end position="269"/>
    </location>
</feature>